<sequence>TNIIHVPPGFTFGVATASYQVEGGWNASGKGESIWDHFTHTHPELIADHSNGDIACDSYHLWREDVGIIKDLGVNYYRFSLSWPRLLPTGFTNVINENGVEYYNNLINELLKNEIQPMVTLYHWDLPQTLQDLGGWTNPDLAQYFEDYSSVAFKLFGDRVKKWITINEPYSICEDTYGNGNGAPHIKSPGIGDYLCGRTLILAHARAYRIYDKIYRKSQGGQVGITIDSIWAEPNSNATEDVEAAEREMEIGLGWWANPIFSKEGDYPSVMKERIARNSRLENFTESRLPPFSKSEIKFIQGSADFFGLNHYHTWLISNYEYPVSDQPSYVKDKGTKGRQDPNWKPSPQIVPWGLRKLLNWIKKKYNNPLVYITENGIGDNTGTLQDNERVLFLRVFLKALFEAVTEDDCNVKLYTFWSIMDNMEWSSGYTIKFGLYKVDFSSPNRTRTPKASAKFYKNVIKNRYLNLEEDNLEVVLV</sequence>
<evidence type="ECO:0000256" key="9">
    <source>
        <dbReference type="RuleBase" id="RU004468"/>
    </source>
</evidence>
<dbReference type="EMBL" id="JANEYG010000153">
    <property type="protein sequence ID" value="KAJ8911950.1"/>
    <property type="molecule type" value="Genomic_DNA"/>
</dbReference>
<gene>
    <name evidence="10" type="ORF">NQ315_012761</name>
</gene>
<dbReference type="InterPro" id="IPR033132">
    <property type="entry name" value="GH_1_N_CS"/>
</dbReference>
<evidence type="ECO:0000256" key="6">
    <source>
        <dbReference type="ARBA" id="ARBA00023295"/>
    </source>
</evidence>
<proteinExistence type="inferred from homology"/>
<dbReference type="PROSITE" id="PS00653">
    <property type="entry name" value="GLYCOSYL_HYDROL_F1_2"/>
    <property type="match status" value="1"/>
</dbReference>
<evidence type="ECO:0000313" key="10">
    <source>
        <dbReference type="EMBL" id="KAJ8911950.1"/>
    </source>
</evidence>
<dbReference type="GO" id="GO:0008422">
    <property type="term" value="F:beta-glucosidase activity"/>
    <property type="evidence" value="ECO:0007669"/>
    <property type="project" value="TreeGrafter"/>
</dbReference>
<name>A0AAV8VCE3_9CUCU</name>
<keyword evidence="4 9" id="KW-0378">Hydrolase</keyword>
<organism evidence="10 11">
    <name type="scientific">Exocentrus adspersus</name>
    <dbReference type="NCBI Taxonomy" id="1586481"/>
    <lineage>
        <taxon>Eukaryota</taxon>
        <taxon>Metazoa</taxon>
        <taxon>Ecdysozoa</taxon>
        <taxon>Arthropoda</taxon>
        <taxon>Hexapoda</taxon>
        <taxon>Insecta</taxon>
        <taxon>Pterygota</taxon>
        <taxon>Neoptera</taxon>
        <taxon>Endopterygota</taxon>
        <taxon>Coleoptera</taxon>
        <taxon>Polyphaga</taxon>
        <taxon>Cucujiformia</taxon>
        <taxon>Chrysomeloidea</taxon>
        <taxon>Cerambycidae</taxon>
        <taxon>Lamiinae</taxon>
        <taxon>Acanthocinini</taxon>
        <taxon>Exocentrus</taxon>
    </lineage>
</organism>
<comment type="similarity">
    <text evidence="1 8">Belongs to the glycosyl hydrolase 1 family.</text>
</comment>
<dbReference type="SUPFAM" id="SSF51445">
    <property type="entry name" value="(Trans)glycosidases"/>
    <property type="match status" value="1"/>
</dbReference>
<dbReference type="InterPro" id="IPR017853">
    <property type="entry name" value="GH"/>
</dbReference>
<comment type="subunit">
    <text evidence="2">Homodimer.</text>
</comment>
<dbReference type="Gene3D" id="3.20.20.80">
    <property type="entry name" value="Glycosidases"/>
    <property type="match status" value="1"/>
</dbReference>
<evidence type="ECO:0000256" key="2">
    <source>
        <dbReference type="ARBA" id="ARBA00011738"/>
    </source>
</evidence>
<dbReference type="InterPro" id="IPR001360">
    <property type="entry name" value="Glyco_hydro_1"/>
</dbReference>
<evidence type="ECO:0000256" key="5">
    <source>
        <dbReference type="ARBA" id="ARBA00023180"/>
    </source>
</evidence>
<dbReference type="PANTHER" id="PTHR10353:SF36">
    <property type="entry name" value="LP05116P"/>
    <property type="match status" value="1"/>
</dbReference>
<feature type="active site" description="Nucleophile" evidence="7">
    <location>
        <position position="375"/>
    </location>
</feature>
<evidence type="ECO:0000256" key="7">
    <source>
        <dbReference type="PROSITE-ProRule" id="PRU10055"/>
    </source>
</evidence>
<evidence type="ECO:0000256" key="8">
    <source>
        <dbReference type="RuleBase" id="RU003690"/>
    </source>
</evidence>
<feature type="non-terminal residue" evidence="10">
    <location>
        <position position="1"/>
    </location>
</feature>
<dbReference type="InterPro" id="IPR018120">
    <property type="entry name" value="Glyco_hydro_1_AS"/>
</dbReference>
<evidence type="ECO:0000256" key="1">
    <source>
        <dbReference type="ARBA" id="ARBA00010838"/>
    </source>
</evidence>
<dbReference type="PANTHER" id="PTHR10353">
    <property type="entry name" value="GLYCOSYL HYDROLASE"/>
    <property type="match status" value="1"/>
</dbReference>
<dbReference type="PRINTS" id="PR00131">
    <property type="entry name" value="GLHYDRLASE1"/>
</dbReference>
<dbReference type="AlphaFoldDB" id="A0AAV8VCE3"/>
<comment type="caution">
    <text evidence="10">The sequence shown here is derived from an EMBL/GenBank/DDBJ whole genome shotgun (WGS) entry which is preliminary data.</text>
</comment>
<accession>A0AAV8VCE3</accession>
<dbReference type="EC" id="3.2.1.21" evidence="3"/>
<protein>
    <recommendedName>
        <fullName evidence="3">beta-glucosidase</fullName>
        <ecNumber evidence="3">3.2.1.21</ecNumber>
    </recommendedName>
</protein>
<evidence type="ECO:0000256" key="3">
    <source>
        <dbReference type="ARBA" id="ARBA00012744"/>
    </source>
</evidence>
<dbReference type="GO" id="GO:0005975">
    <property type="term" value="P:carbohydrate metabolic process"/>
    <property type="evidence" value="ECO:0007669"/>
    <property type="project" value="InterPro"/>
</dbReference>
<keyword evidence="11" id="KW-1185">Reference proteome</keyword>
<dbReference type="Proteomes" id="UP001159042">
    <property type="component" value="Unassembled WGS sequence"/>
</dbReference>
<keyword evidence="6 9" id="KW-0326">Glycosidase</keyword>
<dbReference type="PROSITE" id="PS00572">
    <property type="entry name" value="GLYCOSYL_HYDROL_F1_1"/>
    <property type="match status" value="1"/>
</dbReference>
<dbReference type="Pfam" id="PF00232">
    <property type="entry name" value="Glyco_hydro_1"/>
    <property type="match status" value="1"/>
</dbReference>
<evidence type="ECO:0000313" key="11">
    <source>
        <dbReference type="Proteomes" id="UP001159042"/>
    </source>
</evidence>
<evidence type="ECO:0000256" key="4">
    <source>
        <dbReference type="ARBA" id="ARBA00022801"/>
    </source>
</evidence>
<dbReference type="FunFam" id="3.20.20.80:FF:000013">
    <property type="entry name" value="lactase-phlorizin hydrolase"/>
    <property type="match status" value="1"/>
</dbReference>
<reference evidence="10 11" key="1">
    <citation type="journal article" date="2023" name="Insect Mol. Biol.">
        <title>Genome sequencing provides insights into the evolution of gene families encoding plant cell wall-degrading enzymes in longhorned beetles.</title>
        <authorList>
            <person name="Shin N.R."/>
            <person name="Okamura Y."/>
            <person name="Kirsch R."/>
            <person name="Pauchet Y."/>
        </authorList>
    </citation>
    <scope>NUCLEOTIDE SEQUENCE [LARGE SCALE GENOMIC DNA]</scope>
    <source>
        <strain evidence="10">EAD_L_NR</strain>
    </source>
</reference>
<keyword evidence="5" id="KW-0325">Glycoprotein</keyword>